<protein>
    <submittedName>
        <fullName evidence="3">Membrane protein</fullName>
    </submittedName>
</protein>
<keyword evidence="1" id="KW-0472">Membrane</keyword>
<feature type="transmembrane region" description="Helical" evidence="1">
    <location>
        <begin position="37"/>
        <end position="54"/>
    </location>
</feature>
<organism evidence="3 4">
    <name type="scientific">Methanohalarchaeum thermophilum</name>
    <dbReference type="NCBI Taxonomy" id="1903181"/>
    <lineage>
        <taxon>Archaea</taxon>
        <taxon>Methanobacteriati</taxon>
        <taxon>Methanobacteriota</taxon>
        <taxon>Methanonatronarchaeia</taxon>
        <taxon>Methanonatronarchaeales</taxon>
        <taxon>Methanonatronarchaeaceae</taxon>
        <taxon>Candidatus Methanohalarchaeum</taxon>
    </lineage>
</organism>
<keyword evidence="1" id="KW-0812">Transmembrane</keyword>
<evidence type="ECO:0000259" key="2">
    <source>
        <dbReference type="Pfam" id="PF22570"/>
    </source>
</evidence>
<feature type="domain" description="LiaF transmembrane" evidence="2">
    <location>
        <begin position="13"/>
        <end position="107"/>
    </location>
</feature>
<dbReference type="STRING" id="1903181.BTN85_1914"/>
<dbReference type="Pfam" id="PF22570">
    <property type="entry name" value="LiaF-TM"/>
    <property type="match status" value="1"/>
</dbReference>
<feature type="transmembrane region" description="Helical" evidence="1">
    <location>
        <begin position="61"/>
        <end position="82"/>
    </location>
</feature>
<sequence>MSKNLRLSGQIISGLIIILVGVLFLLGTTGWYDTSTLWKYFPSIFILIGIYSLIRNKLRNIAGPILLISIATLFQLLALNLVTGDTLAKWWPIFIIIIGIVIVIKRFEKPSRKISKNQINLFALLGGNEGRSISKSFKGGDLTAILGGIEIDLRDAEISKEPAIIHATAILGGIDIKLPRDWNVQNNILPILGGAEDKRRTTTGKGETDLIIEGFAFLGGISLKD</sequence>
<dbReference type="Proteomes" id="UP000185744">
    <property type="component" value="Unassembled WGS sequence"/>
</dbReference>
<dbReference type="PANTHER" id="PTHR40763:SF5">
    <property type="entry name" value="MEMBRANE PROTEIN"/>
    <property type="match status" value="1"/>
</dbReference>
<comment type="caution">
    <text evidence="3">The sequence shown here is derived from an EMBL/GenBank/DDBJ whole genome shotgun (WGS) entry which is preliminary data.</text>
</comment>
<reference evidence="3" key="1">
    <citation type="submission" date="2016-12" db="EMBL/GenBank/DDBJ databases">
        <title>Discovery of methanogenic haloarchaea.</title>
        <authorList>
            <person name="Sorokin D.Y."/>
            <person name="Makarova K.S."/>
            <person name="Abbas B."/>
            <person name="Ferrer M."/>
            <person name="Golyshin P.N."/>
        </authorList>
    </citation>
    <scope>NUCLEOTIDE SEQUENCE [LARGE SCALE GENOMIC DNA]</scope>
    <source>
        <strain evidence="3">HMET1</strain>
    </source>
</reference>
<dbReference type="AlphaFoldDB" id="A0A1Q6DSB9"/>
<evidence type="ECO:0000256" key="1">
    <source>
        <dbReference type="SAM" id="Phobius"/>
    </source>
</evidence>
<proteinExistence type="predicted"/>
<name>A0A1Q6DSB9_METT1</name>
<accession>A0A1Q6DSB9</accession>
<gene>
    <name evidence="3" type="ORF">BTN85_1914</name>
</gene>
<evidence type="ECO:0000313" key="3">
    <source>
        <dbReference type="EMBL" id="OKY77266.1"/>
    </source>
</evidence>
<keyword evidence="4" id="KW-1185">Reference proteome</keyword>
<dbReference type="PANTHER" id="PTHR40763">
    <property type="entry name" value="MEMBRANE PROTEIN-RELATED"/>
    <property type="match status" value="1"/>
</dbReference>
<evidence type="ECO:0000313" key="4">
    <source>
        <dbReference type="Proteomes" id="UP000185744"/>
    </source>
</evidence>
<dbReference type="InParanoid" id="A0A1Q6DSB9"/>
<feature type="transmembrane region" description="Helical" evidence="1">
    <location>
        <begin position="12"/>
        <end position="31"/>
    </location>
</feature>
<keyword evidence="1" id="KW-1133">Transmembrane helix</keyword>
<dbReference type="EMBL" id="MSDW01000002">
    <property type="protein sequence ID" value="OKY77266.1"/>
    <property type="molecule type" value="Genomic_DNA"/>
</dbReference>
<dbReference type="InterPro" id="IPR054331">
    <property type="entry name" value="LiaF_TM"/>
</dbReference>
<feature type="transmembrane region" description="Helical" evidence="1">
    <location>
        <begin position="88"/>
        <end position="107"/>
    </location>
</feature>